<organism evidence="1">
    <name type="scientific">viral metagenome</name>
    <dbReference type="NCBI Taxonomy" id="1070528"/>
    <lineage>
        <taxon>unclassified sequences</taxon>
        <taxon>metagenomes</taxon>
        <taxon>organismal metagenomes</taxon>
    </lineage>
</organism>
<reference evidence="1" key="1">
    <citation type="submission" date="2020-03" db="EMBL/GenBank/DDBJ databases">
        <title>The deep terrestrial virosphere.</title>
        <authorList>
            <person name="Holmfeldt K."/>
            <person name="Nilsson E."/>
            <person name="Simone D."/>
            <person name="Lopez-Fernandez M."/>
            <person name="Wu X."/>
            <person name="de Brujin I."/>
            <person name="Lundin D."/>
            <person name="Andersson A."/>
            <person name="Bertilsson S."/>
            <person name="Dopson M."/>
        </authorList>
    </citation>
    <scope>NUCLEOTIDE SEQUENCE</scope>
    <source>
        <strain evidence="1">MM415A01050</strain>
    </source>
</reference>
<proteinExistence type="predicted"/>
<name>A0A6M3KA46_9ZZZZ</name>
<evidence type="ECO:0000313" key="1">
    <source>
        <dbReference type="EMBL" id="QJA78585.1"/>
    </source>
</evidence>
<protein>
    <submittedName>
        <fullName evidence="1">Uncharacterized protein</fullName>
    </submittedName>
</protein>
<dbReference type="EMBL" id="MT142343">
    <property type="protein sequence ID" value="QJA78585.1"/>
    <property type="molecule type" value="Genomic_DNA"/>
</dbReference>
<accession>A0A6M3KA46</accession>
<gene>
    <name evidence="1" type="ORF">MM415A01050_0031</name>
</gene>
<dbReference type="AlphaFoldDB" id="A0A6M3KA46"/>
<sequence length="118" mass="13770">MPIADCYDSFPPKGKPRADGVNWGGYRIPADDEDRLARETSMYRTLGDENPFAERLASDIQRVQQEDKMENTFNHEIKVVKLDNHYHVSVGCRETIVHDKKEALKWLGKLWDEHIKEE</sequence>